<dbReference type="Gene3D" id="1.10.1900.10">
    <property type="entry name" value="c-terminal domain of poly(a) binding protein"/>
    <property type="match status" value="1"/>
</dbReference>
<dbReference type="SMART" id="SM00517">
    <property type="entry name" value="PolyA"/>
    <property type="match status" value="1"/>
</dbReference>
<dbReference type="Pfam" id="PF00658">
    <property type="entry name" value="MLLE"/>
    <property type="match status" value="1"/>
</dbReference>
<reference evidence="3" key="1">
    <citation type="submission" date="2021-02" db="EMBL/GenBank/DDBJ databases">
        <authorList>
            <person name="Dougan E. K."/>
            <person name="Rhodes N."/>
            <person name="Thang M."/>
            <person name="Chan C."/>
        </authorList>
    </citation>
    <scope>NUCLEOTIDE SEQUENCE</scope>
</reference>
<gene>
    <name evidence="3" type="ORF">PGLA1383_LOCUS9560</name>
</gene>
<dbReference type="OrthoDB" id="779000at2759"/>
<dbReference type="InterPro" id="IPR002004">
    <property type="entry name" value="PABP_HYD_C"/>
</dbReference>
<evidence type="ECO:0000313" key="4">
    <source>
        <dbReference type="Proteomes" id="UP000654075"/>
    </source>
</evidence>
<dbReference type="SUPFAM" id="SSF63570">
    <property type="entry name" value="PABC (PABP) domain"/>
    <property type="match status" value="1"/>
</dbReference>
<dbReference type="PANTHER" id="PTHR46276">
    <property type="entry name" value="E3 UBIQUITIN-PROTEIN LIGASE UBR5"/>
    <property type="match status" value="1"/>
</dbReference>
<dbReference type="Proteomes" id="UP000654075">
    <property type="component" value="Unassembled WGS sequence"/>
</dbReference>
<dbReference type="InterPro" id="IPR036053">
    <property type="entry name" value="PABP-dom"/>
</dbReference>
<dbReference type="GO" id="GO:0000209">
    <property type="term" value="P:protein polyubiquitination"/>
    <property type="evidence" value="ECO:0007669"/>
    <property type="project" value="TreeGrafter"/>
</dbReference>
<protein>
    <recommendedName>
        <fullName evidence="2">PABC domain-containing protein</fullName>
    </recommendedName>
</protein>
<sequence>MMRCEGPQESSIAGATQYFDITATNDNSDNDNDNNNNAGNNNNNNNANDNDGPPGGPAAAVPGSTAPLAAASLDAAPPAVQKQMIGEMLYPRIAELQPEFAGKITGMMLEMDNSDLLILLESDAQLKGKVDEVLRNDNNNNAGNNNNNNNNANDNASDNDIATINNNNDNDRSIEVMPGDAKSTPDQDARGQRRFDELQALQTIKDQQKLREWEKELPNRPVRPTDPWSWKPKPVKPPSVYALTQLERRIDEYERLHPNAAQRWRHGHLKNNVVATAGCEQFDMGRCPRGPFCELITATNSRGCQPMPPALWPSTLSPPPPK</sequence>
<dbReference type="GO" id="GO:0034450">
    <property type="term" value="F:ubiquitin-ubiquitin ligase activity"/>
    <property type="evidence" value="ECO:0007669"/>
    <property type="project" value="TreeGrafter"/>
</dbReference>
<keyword evidence="4" id="KW-1185">Reference proteome</keyword>
<name>A0A813DQB8_POLGL</name>
<evidence type="ECO:0000313" key="3">
    <source>
        <dbReference type="EMBL" id="CAE8590848.1"/>
    </source>
</evidence>
<dbReference type="GO" id="GO:0090263">
    <property type="term" value="P:positive regulation of canonical Wnt signaling pathway"/>
    <property type="evidence" value="ECO:0007669"/>
    <property type="project" value="TreeGrafter"/>
</dbReference>
<feature type="compositionally biased region" description="Low complexity" evidence="1">
    <location>
        <begin position="136"/>
        <end position="168"/>
    </location>
</feature>
<dbReference type="PROSITE" id="PS51309">
    <property type="entry name" value="PABC"/>
    <property type="match status" value="1"/>
</dbReference>
<evidence type="ECO:0000259" key="2">
    <source>
        <dbReference type="PROSITE" id="PS51309"/>
    </source>
</evidence>
<feature type="compositionally biased region" description="Low complexity" evidence="1">
    <location>
        <begin position="33"/>
        <end position="63"/>
    </location>
</feature>
<dbReference type="GO" id="GO:0005737">
    <property type="term" value="C:cytoplasm"/>
    <property type="evidence" value="ECO:0007669"/>
    <property type="project" value="TreeGrafter"/>
</dbReference>
<dbReference type="GO" id="GO:0005634">
    <property type="term" value="C:nucleus"/>
    <property type="evidence" value="ECO:0007669"/>
    <property type="project" value="TreeGrafter"/>
</dbReference>
<accession>A0A813DQB8</accession>
<feature type="region of interest" description="Disordered" evidence="1">
    <location>
        <begin position="134"/>
        <end position="191"/>
    </location>
</feature>
<comment type="caution">
    <text evidence="3">The sequence shown here is derived from an EMBL/GenBank/DDBJ whole genome shotgun (WGS) entry which is preliminary data.</text>
</comment>
<feature type="domain" description="PABC" evidence="2">
    <location>
        <begin position="65"/>
        <end position="142"/>
    </location>
</feature>
<organism evidence="3 4">
    <name type="scientific">Polarella glacialis</name>
    <name type="common">Dinoflagellate</name>
    <dbReference type="NCBI Taxonomy" id="89957"/>
    <lineage>
        <taxon>Eukaryota</taxon>
        <taxon>Sar</taxon>
        <taxon>Alveolata</taxon>
        <taxon>Dinophyceae</taxon>
        <taxon>Suessiales</taxon>
        <taxon>Suessiaceae</taxon>
        <taxon>Polarella</taxon>
    </lineage>
</organism>
<proteinExistence type="predicted"/>
<dbReference type="EMBL" id="CAJNNV010004510">
    <property type="protein sequence ID" value="CAE8590848.1"/>
    <property type="molecule type" value="Genomic_DNA"/>
</dbReference>
<evidence type="ECO:0000256" key="1">
    <source>
        <dbReference type="SAM" id="MobiDB-lite"/>
    </source>
</evidence>
<dbReference type="AlphaFoldDB" id="A0A813DQB8"/>
<feature type="region of interest" description="Disordered" evidence="1">
    <location>
        <begin position="22"/>
        <end position="63"/>
    </location>
</feature>
<dbReference type="GO" id="GO:0003723">
    <property type="term" value="F:RNA binding"/>
    <property type="evidence" value="ECO:0007669"/>
    <property type="project" value="InterPro"/>
</dbReference>
<dbReference type="PANTHER" id="PTHR46276:SF1">
    <property type="entry name" value="E3 UBIQUITIN-PROTEIN LIGASE UBR5"/>
    <property type="match status" value="1"/>
</dbReference>